<dbReference type="RefSeq" id="WP_143354253.1">
    <property type="nucleotide sequence ID" value="NZ_JBFCRW010000037.1"/>
</dbReference>
<organism evidence="1 2">
    <name type="scientific">Enterococcus hirae</name>
    <dbReference type="NCBI Taxonomy" id="1354"/>
    <lineage>
        <taxon>Bacteria</taxon>
        <taxon>Bacillati</taxon>
        <taxon>Bacillota</taxon>
        <taxon>Bacilli</taxon>
        <taxon>Lactobacillales</taxon>
        <taxon>Enterococcaceae</taxon>
        <taxon>Enterococcus</taxon>
    </lineage>
</organism>
<evidence type="ECO:0000313" key="2">
    <source>
        <dbReference type="Proteomes" id="UP000253498"/>
    </source>
</evidence>
<sequence length="127" mass="14962">MNGKARTYKIGCLYGFTYNPLIQQPYWFDLLSVNSIERSTECLILCFSTKNGFIIGEFIDNQNGELLSDKINELYLNTFSYGVMFPLRNDCSMAYNFQTIFDKDKIKKFFYDLSISCDMWTYTKDFL</sequence>
<dbReference type="EMBL" id="LESJ01000019">
    <property type="protein sequence ID" value="RBT65774.1"/>
    <property type="molecule type" value="Genomic_DNA"/>
</dbReference>
<gene>
    <name evidence="1" type="ORF">EB03_02944</name>
</gene>
<comment type="caution">
    <text evidence="1">The sequence shown here is derived from an EMBL/GenBank/DDBJ whole genome shotgun (WGS) entry which is preliminary data.</text>
</comment>
<proteinExistence type="predicted"/>
<evidence type="ECO:0000313" key="1">
    <source>
        <dbReference type="EMBL" id="RBT65774.1"/>
    </source>
</evidence>
<dbReference type="AlphaFoldDB" id="A0AB37I6D4"/>
<accession>A0AB37I6D4</accession>
<protein>
    <submittedName>
        <fullName evidence="1">Uncharacterized protein</fullName>
    </submittedName>
</protein>
<dbReference type="Proteomes" id="UP000253498">
    <property type="component" value="Unassembled WGS sequence"/>
</dbReference>
<name>A0AB37I6D4_ENTHR</name>
<reference evidence="1 2" key="1">
    <citation type="submission" date="2015-06" db="EMBL/GenBank/DDBJ databases">
        <title>The Genome Sequence of Enterococcus hirae 88EA1.</title>
        <authorList>
            <consortium name="The Broad Institute Genomics Platform"/>
            <consortium name="The Broad Institute Genome Sequencing Center for Infectious Disease"/>
            <person name="Earl A.M."/>
            <person name="Van Tyne D."/>
            <person name="Lebreton F."/>
            <person name="Saavedra J.T."/>
            <person name="Gilmore M.S."/>
            <person name="Manson McGuire A."/>
            <person name="Clock S."/>
            <person name="Crupain M."/>
            <person name="Rangan U."/>
            <person name="Young S."/>
            <person name="Abouelleil A."/>
            <person name="Cao P."/>
            <person name="Chapman S.B."/>
            <person name="Griggs A."/>
            <person name="Priest M."/>
            <person name="Shea T."/>
            <person name="Wortman J."/>
            <person name="Nusbaum C."/>
            <person name="Birren B."/>
        </authorList>
    </citation>
    <scope>NUCLEOTIDE SEQUENCE [LARGE SCALE GENOMIC DNA]</scope>
    <source>
        <strain evidence="1 2">88EA1</strain>
    </source>
</reference>